<dbReference type="InterPro" id="IPR006439">
    <property type="entry name" value="HAD-SF_hydro_IA"/>
</dbReference>
<dbReference type="Pfam" id="PF13419">
    <property type="entry name" value="HAD_2"/>
    <property type="match status" value="1"/>
</dbReference>
<gene>
    <name evidence="1" type="ORF">HNR14_002332</name>
</gene>
<dbReference type="InterPro" id="IPR036412">
    <property type="entry name" value="HAD-like_sf"/>
</dbReference>
<dbReference type="SFLD" id="SFLDS00003">
    <property type="entry name" value="Haloacid_Dehalogenase"/>
    <property type="match status" value="1"/>
</dbReference>
<dbReference type="NCBIfam" id="TIGR01549">
    <property type="entry name" value="HAD-SF-IA-v1"/>
    <property type="match status" value="1"/>
</dbReference>
<dbReference type="GO" id="GO:0008967">
    <property type="term" value="F:phosphoglycolate phosphatase activity"/>
    <property type="evidence" value="ECO:0007669"/>
    <property type="project" value="TreeGrafter"/>
</dbReference>
<keyword evidence="1" id="KW-0378">Hydrolase</keyword>
<dbReference type="AlphaFoldDB" id="A0A853DV55"/>
<sequence length="221" mass="23798">MTVSAVLFDVDGTLVDSNYLHVDAWQRAFDECGVHVDAWRIHRAIGQDSARLLHSLVGERDDDWVARAKELHSRNYRDMASRLAAFDGAADLLRALRDAGVRTVLATSAPEDELDLLLEALDAGDAVTATTSSDDVDDAKPDPGILQVALDRVGATADEALMVGDAVWDARAAQRAGVRSIGVRSGGSGAEELTEAGASLVFDDAADLLRRRDEWLRSSSR</sequence>
<dbReference type="SFLD" id="SFLDG01135">
    <property type="entry name" value="C1.5.6:_HAD__Beta-PGM__Phospha"/>
    <property type="match status" value="1"/>
</dbReference>
<dbReference type="SUPFAM" id="SSF56784">
    <property type="entry name" value="HAD-like"/>
    <property type="match status" value="1"/>
</dbReference>
<dbReference type="GO" id="GO:0006281">
    <property type="term" value="P:DNA repair"/>
    <property type="evidence" value="ECO:0007669"/>
    <property type="project" value="TreeGrafter"/>
</dbReference>
<comment type="caution">
    <text evidence="1">The sequence shown here is derived from an EMBL/GenBank/DDBJ whole genome shotgun (WGS) entry which is preliminary data.</text>
</comment>
<accession>A0A853DV55</accession>
<dbReference type="InterPro" id="IPR050155">
    <property type="entry name" value="HAD-like_hydrolase_sf"/>
</dbReference>
<dbReference type="Gene3D" id="1.10.150.240">
    <property type="entry name" value="Putative phosphatase, domain 2"/>
    <property type="match status" value="1"/>
</dbReference>
<protein>
    <submittedName>
        <fullName evidence="1">HAD superfamily hydrolase (TIGR01549 family)</fullName>
    </submittedName>
</protein>
<proteinExistence type="predicted"/>
<dbReference type="SFLD" id="SFLDG01129">
    <property type="entry name" value="C1.5:_HAD__Beta-PGM__Phosphata"/>
    <property type="match status" value="1"/>
</dbReference>
<name>A0A853DV55_9MICO</name>
<evidence type="ECO:0000313" key="2">
    <source>
        <dbReference type="Proteomes" id="UP000521075"/>
    </source>
</evidence>
<dbReference type="EMBL" id="JACCHJ010000001">
    <property type="protein sequence ID" value="NYK10451.1"/>
    <property type="molecule type" value="Genomic_DNA"/>
</dbReference>
<reference evidence="1 2" key="1">
    <citation type="submission" date="2020-07" db="EMBL/GenBank/DDBJ databases">
        <title>Sequencing the genomes of 1000 actinobacteria strains.</title>
        <authorList>
            <person name="Klenk H.-P."/>
        </authorList>
    </citation>
    <scope>NUCLEOTIDE SEQUENCE [LARGE SCALE GENOMIC DNA]</scope>
    <source>
        <strain evidence="1 2">DSM 15166</strain>
    </source>
</reference>
<dbReference type="RefSeq" id="WP_179701183.1">
    <property type="nucleotide sequence ID" value="NZ_BAAAHA010000006.1"/>
</dbReference>
<dbReference type="PANTHER" id="PTHR43434:SF16">
    <property type="entry name" value="BLL8046 PROTEIN"/>
    <property type="match status" value="1"/>
</dbReference>
<dbReference type="Proteomes" id="UP000521075">
    <property type="component" value="Unassembled WGS sequence"/>
</dbReference>
<dbReference type="Gene3D" id="3.40.50.1000">
    <property type="entry name" value="HAD superfamily/HAD-like"/>
    <property type="match status" value="1"/>
</dbReference>
<dbReference type="InterPro" id="IPR023198">
    <property type="entry name" value="PGP-like_dom2"/>
</dbReference>
<dbReference type="PRINTS" id="PR00413">
    <property type="entry name" value="HADHALOGNASE"/>
</dbReference>
<organism evidence="1 2">
    <name type="scientific">Leifsonia naganoensis</name>
    <dbReference type="NCBI Taxonomy" id="150025"/>
    <lineage>
        <taxon>Bacteria</taxon>
        <taxon>Bacillati</taxon>
        <taxon>Actinomycetota</taxon>
        <taxon>Actinomycetes</taxon>
        <taxon>Micrococcales</taxon>
        <taxon>Microbacteriaceae</taxon>
        <taxon>Leifsonia</taxon>
    </lineage>
</organism>
<keyword evidence="2" id="KW-1185">Reference proteome</keyword>
<evidence type="ECO:0000313" key="1">
    <source>
        <dbReference type="EMBL" id="NYK10451.1"/>
    </source>
</evidence>
<dbReference type="InterPro" id="IPR041492">
    <property type="entry name" value="HAD_2"/>
</dbReference>
<dbReference type="InterPro" id="IPR023214">
    <property type="entry name" value="HAD_sf"/>
</dbReference>
<dbReference type="PANTHER" id="PTHR43434">
    <property type="entry name" value="PHOSPHOGLYCOLATE PHOSPHATASE"/>
    <property type="match status" value="1"/>
</dbReference>
<dbReference type="GO" id="GO:0005829">
    <property type="term" value="C:cytosol"/>
    <property type="evidence" value="ECO:0007669"/>
    <property type="project" value="TreeGrafter"/>
</dbReference>
<dbReference type="NCBIfam" id="TIGR01509">
    <property type="entry name" value="HAD-SF-IA-v3"/>
    <property type="match status" value="1"/>
</dbReference>